<dbReference type="EMBL" id="SLXQ01000008">
    <property type="protein sequence ID" value="TCP50040.1"/>
    <property type="molecule type" value="Genomic_DNA"/>
</dbReference>
<reference evidence="1 2" key="1">
    <citation type="submission" date="2019-03" db="EMBL/GenBank/DDBJ databases">
        <title>Genomic Encyclopedia of Type Strains, Phase IV (KMG-IV): sequencing the most valuable type-strain genomes for metagenomic binning, comparative biology and taxonomic classification.</title>
        <authorList>
            <person name="Goeker M."/>
        </authorList>
    </citation>
    <scope>NUCLEOTIDE SEQUENCE [LARGE SCALE GENOMIC DNA]</scope>
    <source>
        <strain evidence="1 2">DSM 45765</strain>
    </source>
</reference>
<dbReference type="AlphaFoldDB" id="A0A4R2QKR4"/>
<keyword evidence="2" id="KW-1185">Reference proteome</keyword>
<accession>A0A4R2QKR4</accession>
<sequence>MWSPVSKKGFGAVMAAVWRLVVMQPDGDDPLAVVAVWPGSARLRAPLLEHAEFTPASAGPWPMARNCVVYVAQHAITGLRNGRTCVYATPPATAPGRWWDVAGRRGQVLVTLGAEPAAGLVTATTSNTEPITDLAELGTDLRVGLARLAPDRGPLITPRPIVYNSMSPS</sequence>
<evidence type="ECO:0000313" key="2">
    <source>
        <dbReference type="Proteomes" id="UP000294911"/>
    </source>
</evidence>
<dbReference type="Proteomes" id="UP000294911">
    <property type="component" value="Unassembled WGS sequence"/>
</dbReference>
<evidence type="ECO:0000313" key="1">
    <source>
        <dbReference type="EMBL" id="TCP50040.1"/>
    </source>
</evidence>
<proteinExistence type="predicted"/>
<name>A0A4R2QKR4_9PSEU</name>
<gene>
    <name evidence="1" type="ORF">EV191_108127</name>
</gene>
<organism evidence="1 2">
    <name type="scientific">Tamaricihabitans halophyticus</name>
    <dbReference type="NCBI Taxonomy" id="1262583"/>
    <lineage>
        <taxon>Bacteria</taxon>
        <taxon>Bacillati</taxon>
        <taxon>Actinomycetota</taxon>
        <taxon>Actinomycetes</taxon>
        <taxon>Pseudonocardiales</taxon>
        <taxon>Pseudonocardiaceae</taxon>
        <taxon>Tamaricihabitans</taxon>
    </lineage>
</organism>
<protein>
    <submittedName>
        <fullName evidence="1">Uncharacterized protein</fullName>
    </submittedName>
</protein>
<comment type="caution">
    <text evidence="1">The sequence shown here is derived from an EMBL/GenBank/DDBJ whole genome shotgun (WGS) entry which is preliminary data.</text>
</comment>